<dbReference type="Proteomes" id="UP001217417">
    <property type="component" value="Unassembled WGS sequence"/>
</dbReference>
<dbReference type="GeneID" id="80885812"/>
<dbReference type="RefSeq" id="XP_056047171.1">
    <property type="nucleotide sequence ID" value="XM_056190646.1"/>
</dbReference>
<gene>
    <name evidence="1" type="ORF">POJ06DRAFT_298168</name>
</gene>
<reference evidence="1" key="1">
    <citation type="submission" date="2023-03" db="EMBL/GenBank/DDBJ databases">
        <title>Near-Complete genome sequence of Lipomyces tetrasporous NRRL Y-64009, an oleaginous yeast capable of growing on lignocellulosic hydrolysates.</title>
        <authorList>
            <consortium name="Lawrence Berkeley National Laboratory"/>
            <person name="Jagtap S.S."/>
            <person name="Liu J.-J."/>
            <person name="Walukiewicz H.E."/>
            <person name="Pangilinan J."/>
            <person name="Lipzen A."/>
            <person name="Ahrendt S."/>
            <person name="Koriabine M."/>
            <person name="Cobaugh K."/>
            <person name="Salamov A."/>
            <person name="Yoshinaga Y."/>
            <person name="Ng V."/>
            <person name="Daum C."/>
            <person name="Grigoriev I.V."/>
            <person name="Slininger P.J."/>
            <person name="Dien B.S."/>
            <person name="Jin Y.-S."/>
            <person name="Rao C.V."/>
        </authorList>
    </citation>
    <scope>NUCLEOTIDE SEQUENCE</scope>
    <source>
        <strain evidence="1">NRRL Y-64009</strain>
    </source>
</reference>
<dbReference type="AlphaFoldDB" id="A0AAD7VW37"/>
<comment type="caution">
    <text evidence="1">The sequence shown here is derived from an EMBL/GenBank/DDBJ whole genome shotgun (WGS) entry which is preliminary data.</text>
</comment>
<proteinExistence type="predicted"/>
<accession>A0AAD7VW37</accession>
<evidence type="ECO:0000313" key="2">
    <source>
        <dbReference type="Proteomes" id="UP001217417"/>
    </source>
</evidence>
<dbReference type="EMBL" id="JARPMG010000001">
    <property type="protein sequence ID" value="KAJ8103721.1"/>
    <property type="molecule type" value="Genomic_DNA"/>
</dbReference>
<sequence>MNERHHDEVTQLNIQQGFYGPLRCRGHTWAGKLNEAFIEVWRRDSCDRFYLIQRGFCLNDLPVTLGLRISEFYPHDAWEAANIEDRTVHFDGARFLEGLRRDIELAAQCRFERFLFGKLGL</sequence>
<organism evidence="1 2">
    <name type="scientific">Lipomyces tetrasporus</name>
    <dbReference type="NCBI Taxonomy" id="54092"/>
    <lineage>
        <taxon>Eukaryota</taxon>
        <taxon>Fungi</taxon>
        <taxon>Dikarya</taxon>
        <taxon>Ascomycota</taxon>
        <taxon>Saccharomycotina</taxon>
        <taxon>Lipomycetes</taxon>
        <taxon>Lipomycetales</taxon>
        <taxon>Lipomycetaceae</taxon>
        <taxon>Lipomyces</taxon>
    </lineage>
</organism>
<evidence type="ECO:0000313" key="1">
    <source>
        <dbReference type="EMBL" id="KAJ8103721.1"/>
    </source>
</evidence>
<protein>
    <submittedName>
        <fullName evidence="1">Uncharacterized protein</fullName>
    </submittedName>
</protein>
<keyword evidence="2" id="KW-1185">Reference proteome</keyword>
<name>A0AAD7VW37_9ASCO</name>